<dbReference type="AlphaFoldDB" id="A0A9X2JZQ8"/>
<proteinExistence type="predicted"/>
<sequence>MVMVKSNGFDIDFETDRLTAVPVARMYCLFRAQWYELTRVHRRTG</sequence>
<protein>
    <submittedName>
        <fullName evidence="1">Uncharacterized protein</fullName>
    </submittedName>
</protein>
<evidence type="ECO:0000313" key="2">
    <source>
        <dbReference type="Proteomes" id="UP001139493"/>
    </source>
</evidence>
<evidence type="ECO:0000313" key="1">
    <source>
        <dbReference type="EMBL" id="MCP2266299.1"/>
    </source>
</evidence>
<keyword evidence="2" id="KW-1185">Reference proteome</keyword>
<dbReference type="EMBL" id="JAMTCS010000012">
    <property type="protein sequence ID" value="MCP2266299.1"/>
    <property type="molecule type" value="Genomic_DNA"/>
</dbReference>
<gene>
    <name evidence="1" type="ORF">APR03_003665</name>
</gene>
<accession>A0A9X2JZQ8</accession>
<reference evidence="1" key="1">
    <citation type="submission" date="2022-06" db="EMBL/GenBank/DDBJ databases">
        <title>Genomic Encyclopedia of Archaeal and Bacterial Type Strains, Phase II (KMG-II): from individual species to whole genera.</title>
        <authorList>
            <person name="Goeker M."/>
        </authorList>
    </citation>
    <scope>NUCLEOTIDE SEQUENCE</scope>
    <source>
        <strain evidence="1">DSM 26652</strain>
    </source>
</reference>
<comment type="caution">
    <text evidence="1">The sequence shown here is derived from an EMBL/GenBank/DDBJ whole genome shotgun (WGS) entry which is preliminary data.</text>
</comment>
<dbReference type="Proteomes" id="UP001139493">
    <property type="component" value="Unassembled WGS sequence"/>
</dbReference>
<organism evidence="1 2">
    <name type="scientific">Promicromonospora thailandica</name>
    <dbReference type="NCBI Taxonomy" id="765201"/>
    <lineage>
        <taxon>Bacteria</taxon>
        <taxon>Bacillati</taxon>
        <taxon>Actinomycetota</taxon>
        <taxon>Actinomycetes</taxon>
        <taxon>Micrococcales</taxon>
        <taxon>Promicromonosporaceae</taxon>
        <taxon>Promicromonospora</taxon>
    </lineage>
</organism>
<name>A0A9X2JZQ8_9MICO</name>